<name>A0A2H3SQY7_FUSOX</name>
<organism evidence="2 3">
    <name type="scientific">Fusarium oxysporum</name>
    <name type="common">Fusarium vascular wilt</name>
    <dbReference type="NCBI Taxonomy" id="5507"/>
    <lineage>
        <taxon>Eukaryota</taxon>
        <taxon>Fungi</taxon>
        <taxon>Dikarya</taxon>
        <taxon>Ascomycota</taxon>
        <taxon>Pezizomycotina</taxon>
        <taxon>Sordariomycetes</taxon>
        <taxon>Hypocreomycetidae</taxon>
        <taxon>Hypocreales</taxon>
        <taxon>Nectriaceae</taxon>
        <taxon>Fusarium</taxon>
        <taxon>Fusarium oxysporum species complex</taxon>
    </lineage>
</organism>
<dbReference type="OrthoDB" id="5086841at2759"/>
<protein>
    <submittedName>
        <fullName evidence="2">Uncharacterized protein</fullName>
    </submittedName>
</protein>
<feature type="compositionally biased region" description="Polar residues" evidence="1">
    <location>
        <begin position="98"/>
        <end position="110"/>
    </location>
</feature>
<sequence length="110" mass="11863">MAADAYIARFTAPAQRFENQSSHGLEVKATKSNFFAEKNPQKDIIITQLKSTNHQQHSTLISTVTRMKISDLENPGDPNPNVAAEEPVGNVPDPGPSQAESSEAQNTGSD</sequence>
<evidence type="ECO:0000313" key="2">
    <source>
        <dbReference type="EMBL" id="SCO78886.1"/>
    </source>
</evidence>
<dbReference type="AlphaFoldDB" id="A0A2H3SQY7"/>
<accession>A0A2H3SQY7</accession>
<evidence type="ECO:0000313" key="3">
    <source>
        <dbReference type="Proteomes" id="UP000219369"/>
    </source>
</evidence>
<gene>
    <name evidence="2" type="ORF">FRV6_03099</name>
</gene>
<feature type="region of interest" description="Disordered" evidence="1">
    <location>
        <begin position="70"/>
        <end position="110"/>
    </location>
</feature>
<evidence type="ECO:0000256" key="1">
    <source>
        <dbReference type="SAM" id="MobiDB-lite"/>
    </source>
</evidence>
<dbReference type="Proteomes" id="UP000219369">
    <property type="component" value="Unassembled WGS sequence"/>
</dbReference>
<dbReference type="VEuPathDB" id="FungiDB:FOMG_02044"/>
<dbReference type="EMBL" id="FMJY01000002">
    <property type="protein sequence ID" value="SCO78886.1"/>
    <property type="molecule type" value="Genomic_DNA"/>
</dbReference>
<reference evidence="3" key="1">
    <citation type="submission" date="2016-09" db="EMBL/GenBank/DDBJ databases">
        <authorList>
            <person name="Guldener U."/>
        </authorList>
    </citation>
    <scope>NUCLEOTIDE SEQUENCE [LARGE SCALE GENOMIC DNA]</scope>
    <source>
        <strain evidence="3">V64-1</strain>
    </source>
</reference>
<proteinExistence type="predicted"/>